<name>A0A2A2KTL3_9BILA</name>
<evidence type="ECO:0000313" key="6">
    <source>
        <dbReference type="Proteomes" id="UP000218231"/>
    </source>
</evidence>
<protein>
    <recommendedName>
        <fullName evidence="3">Metalloendopeptidase</fullName>
        <ecNumber evidence="3">3.4.24.-</ecNumber>
    </recommendedName>
</protein>
<dbReference type="OrthoDB" id="291007at2759"/>
<proteinExistence type="predicted"/>
<keyword evidence="3" id="KW-0645">Protease</keyword>
<dbReference type="Pfam" id="PF01400">
    <property type="entry name" value="Astacin"/>
    <property type="match status" value="1"/>
</dbReference>
<evidence type="ECO:0000256" key="1">
    <source>
        <dbReference type="ARBA" id="ARBA00023145"/>
    </source>
</evidence>
<reference evidence="5 6" key="1">
    <citation type="journal article" date="2017" name="Curr. Biol.">
        <title>Genome architecture and evolution of a unichromosomal asexual nematode.</title>
        <authorList>
            <person name="Fradin H."/>
            <person name="Zegar C."/>
            <person name="Gutwein M."/>
            <person name="Lucas J."/>
            <person name="Kovtun M."/>
            <person name="Corcoran D."/>
            <person name="Baugh L.R."/>
            <person name="Kiontke K."/>
            <person name="Gunsalus K."/>
            <person name="Fitch D.H."/>
            <person name="Piano F."/>
        </authorList>
    </citation>
    <scope>NUCLEOTIDE SEQUENCE [LARGE SCALE GENOMIC DNA]</scope>
    <source>
        <strain evidence="5">PF1309</strain>
    </source>
</reference>
<dbReference type="EMBL" id="LIAE01007739">
    <property type="protein sequence ID" value="PAV77248.1"/>
    <property type="molecule type" value="Genomic_DNA"/>
</dbReference>
<dbReference type="GO" id="GO:0006508">
    <property type="term" value="P:proteolysis"/>
    <property type="evidence" value="ECO:0007669"/>
    <property type="project" value="UniProtKB-KW"/>
</dbReference>
<dbReference type="GO" id="GO:0004222">
    <property type="term" value="F:metalloendopeptidase activity"/>
    <property type="evidence" value="ECO:0007669"/>
    <property type="project" value="UniProtKB-UniRule"/>
</dbReference>
<evidence type="ECO:0000256" key="2">
    <source>
        <dbReference type="PROSITE-ProRule" id="PRU01005"/>
    </source>
</evidence>
<comment type="caution">
    <text evidence="2">Lacks conserved residue(s) required for the propagation of feature annotation.</text>
</comment>
<keyword evidence="3" id="KW-0482">Metalloprotease</keyword>
<dbReference type="InterPro" id="IPR024079">
    <property type="entry name" value="MetalloPept_cat_dom_sf"/>
</dbReference>
<comment type="cofactor">
    <cofactor evidence="3">
        <name>Zn(2+)</name>
        <dbReference type="ChEBI" id="CHEBI:29105"/>
    </cofactor>
    <text evidence="3">Binds 1 zinc ion per subunit.</text>
</comment>
<dbReference type="PRINTS" id="PR00480">
    <property type="entry name" value="ASTACIN"/>
</dbReference>
<dbReference type="InterPro" id="IPR003582">
    <property type="entry name" value="ShKT_dom"/>
</dbReference>
<evidence type="ECO:0000313" key="5">
    <source>
        <dbReference type="EMBL" id="PAV77248.1"/>
    </source>
</evidence>
<dbReference type="PANTHER" id="PTHR10127:SF850">
    <property type="entry name" value="METALLOENDOPEPTIDASE"/>
    <property type="match status" value="1"/>
</dbReference>
<dbReference type="SUPFAM" id="SSF55486">
    <property type="entry name" value="Metalloproteases ('zincins'), catalytic domain"/>
    <property type="match status" value="1"/>
</dbReference>
<dbReference type="AlphaFoldDB" id="A0A2A2KTL3"/>
<dbReference type="PANTHER" id="PTHR10127">
    <property type="entry name" value="DISCOIDIN, CUB, EGF, LAMININ , AND ZINC METALLOPROTEASE DOMAIN CONTAINING"/>
    <property type="match status" value="1"/>
</dbReference>
<accession>A0A2A2KTL3</accession>
<feature type="domain" description="ShKT" evidence="4">
    <location>
        <begin position="412"/>
        <end position="448"/>
    </location>
</feature>
<dbReference type="Pfam" id="PF01549">
    <property type="entry name" value="ShK"/>
    <property type="match status" value="1"/>
</dbReference>
<dbReference type="EC" id="3.4.24.-" evidence="3"/>
<evidence type="ECO:0000259" key="4">
    <source>
        <dbReference type="PROSITE" id="PS51670"/>
    </source>
</evidence>
<keyword evidence="3" id="KW-0862">Zinc</keyword>
<evidence type="ECO:0000256" key="3">
    <source>
        <dbReference type="RuleBase" id="RU361183"/>
    </source>
</evidence>
<dbReference type="InterPro" id="IPR001506">
    <property type="entry name" value="Peptidase_M12A"/>
</dbReference>
<dbReference type="Gene3D" id="3.40.390.10">
    <property type="entry name" value="Collagenase (Catalytic Domain)"/>
    <property type="match status" value="2"/>
</dbReference>
<keyword evidence="3" id="KW-0479">Metal-binding</keyword>
<keyword evidence="1" id="KW-0865">Zymogen</keyword>
<gene>
    <name evidence="5" type="ORF">WR25_17909</name>
</gene>
<dbReference type="SMART" id="SM00254">
    <property type="entry name" value="ShKT"/>
    <property type="match status" value="1"/>
</dbReference>
<dbReference type="PROSITE" id="PS51670">
    <property type="entry name" value="SHKT"/>
    <property type="match status" value="1"/>
</dbReference>
<dbReference type="GO" id="GO:0046872">
    <property type="term" value="F:metal ion binding"/>
    <property type="evidence" value="ECO:0007669"/>
    <property type="project" value="UniProtKB-KW"/>
</dbReference>
<keyword evidence="3" id="KW-0378">Hydrolase</keyword>
<organism evidence="5 6">
    <name type="scientific">Diploscapter pachys</name>
    <dbReference type="NCBI Taxonomy" id="2018661"/>
    <lineage>
        <taxon>Eukaryota</taxon>
        <taxon>Metazoa</taxon>
        <taxon>Ecdysozoa</taxon>
        <taxon>Nematoda</taxon>
        <taxon>Chromadorea</taxon>
        <taxon>Rhabditida</taxon>
        <taxon>Rhabditina</taxon>
        <taxon>Rhabditomorpha</taxon>
        <taxon>Rhabditoidea</taxon>
        <taxon>Rhabditidae</taxon>
        <taxon>Diploscapter</taxon>
    </lineage>
</organism>
<sequence>MPVVFAQPTFQRPMKFENSGKFETSSQGAIEFNQQPLPNPHAYLTPEEVIRLRQATLVPTINGPSPNPHAYLSPEEVIRLNQARDIPTLSKSNIGQLPNPHAYLTPEEVMRLNQATESPNFGQNSYQNDQSYKTPEEVMREHAYKVLPDEPTLSQPQTFGMVTMSNSSGISELEEYCRTSDCTKQKEESRICKSTLMNSLNNYMTQVQGKDATKDIQKQFDTVFEYKKALCKKAGLSDKIIPADNGVVDGDIILTLEQAIFFLDEIKSQMKNATDKHARKKRSGIFFENANIIRKWDVSKPIQYKFDKNLKEKEKSQILNGIKMIENSMPGIVAHELLHVLGIAHTHQRVDRDKHIKSIMHYKGSFSPRSMAKSTMIPLKDPLKNKYKMGQRKKLSGADIEILNKMYCKKTCKDRKVFCGIWALNGLCKTRTHRKYMRKYCELSCNYCGAQNLRRARTLG</sequence>
<comment type="caution">
    <text evidence="5">The sequence shown here is derived from an EMBL/GenBank/DDBJ whole genome shotgun (WGS) entry which is preliminary data.</text>
</comment>
<dbReference type="Proteomes" id="UP000218231">
    <property type="component" value="Unassembled WGS sequence"/>
</dbReference>
<keyword evidence="6" id="KW-1185">Reference proteome</keyword>